<sequence length="187" mass="21583">MGLYERVRLARHLATAVIYYHSTPWLNKAWRSDDVQFFGPHDSLLKKAQDVLPYMTTSGRSRNSSMKSQPQSSDYHLFIRNPVLFGLGVMFLELAYQAPLRVLQQPVDLDKGKTQSFTDYFTAHRLVDDSYRMASKSSKVIINKYLHSDFASHALQEAFHRDVVTGLENLEKVFRELQLDDLEPTLV</sequence>
<evidence type="ECO:0000313" key="2">
    <source>
        <dbReference type="EMBL" id="KAF7528707.1"/>
    </source>
</evidence>
<reference evidence="2" key="1">
    <citation type="submission" date="2020-02" db="EMBL/GenBank/DDBJ databases">
        <authorList>
            <person name="Lichtner F.J."/>
        </authorList>
    </citation>
    <scope>NUCLEOTIDE SEQUENCE</scope>
    <source>
        <strain evidence="2">G10</strain>
    </source>
</reference>
<accession>A0A9P5GXA8</accession>
<name>A0A9P5GXA8_PENCR</name>
<proteinExistence type="predicted"/>
<gene>
    <name evidence="2" type="ORF">PCG10_010243</name>
</gene>
<dbReference type="Pfam" id="PF24476">
    <property type="entry name" value="DUF7580"/>
    <property type="match status" value="1"/>
</dbReference>
<organism evidence="2 3">
    <name type="scientific">Penicillium crustosum</name>
    <name type="common">Blue mold fungus</name>
    <dbReference type="NCBI Taxonomy" id="36656"/>
    <lineage>
        <taxon>Eukaryota</taxon>
        <taxon>Fungi</taxon>
        <taxon>Dikarya</taxon>
        <taxon>Ascomycota</taxon>
        <taxon>Pezizomycotina</taxon>
        <taxon>Eurotiomycetes</taxon>
        <taxon>Eurotiomycetidae</taxon>
        <taxon>Eurotiales</taxon>
        <taxon>Aspergillaceae</taxon>
        <taxon>Penicillium</taxon>
    </lineage>
</organism>
<feature type="domain" description="DUF7580" evidence="1">
    <location>
        <begin position="5"/>
        <end position="124"/>
    </location>
</feature>
<dbReference type="PANTHER" id="PTHR35186">
    <property type="entry name" value="ANK_REP_REGION DOMAIN-CONTAINING PROTEIN"/>
    <property type="match status" value="1"/>
</dbReference>
<dbReference type="EMBL" id="JAAOZQ010000009">
    <property type="protein sequence ID" value="KAF7528707.1"/>
    <property type="molecule type" value="Genomic_DNA"/>
</dbReference>
<evidence type="ECO:0000313" key="3">
    <source>
        <dbReference type="Proteomes" id="UP000701341"/>
    </source>
</evidence>
<dbReference type="AlphaFoldDB" id="A0A9P5GXA8"/>
<dbReference type="PANTHER" id="PTHR35186:SF4">
    <property type="entry name" value="PRION-INHIBITION AND PROPAGATION HELO DOMAIN-CONTAINING PROTEIN"/>
    <property type="match status" value="1"/>
</dbReference>
<comment type="caution">
    <text evidence="2">The sequence shown here is derived from an EMBL/GenBank/DDBJ whole genome shotgun (WGS) entry which is preliminary data.</text>
</comment>
<dbReference type="Proteomes" id="UP000701341">
    <property type="component" value="Unassembled WGS sequence"/>
</dbReference>
<keyword evidence="3" id="KW-1185">Reference proteome</keyword>
<protein>
    <recommendedName>
        <fullName evidence="1">DUF7580 domain-containing protein</fullName>
    </recommendedName>
</protein>
<dbReference type="InterPro" id="IPR056002">
    <property type="entry name" value="DUF7580"/>
</dbReference>
<evidence type="ECO:0000259" key="1">
    <source>
        <dbReference type="Pfam" id="PF24476"/>
    </source>
</evidence>